<dbReference type="Gene3D" id="3.30.559.10">
    <property type="entry name" value="Chloramphenicol acetyltransferase-like domain"/>
    <property type="match status" value="1"/>
</dbReference>
<dbReference type="PANTHER" id="PTHR31896:SF43">
    <property type="entry name" value="PROTEIN ENHANCED PSEUDOMONAS SUSCEPTIBILITY 1"/>
    <property type="match status" value="1"/>
</dbReference>
<name>A0A6A4NI47_LUPAL</name>
<gene>
    <name evidence="3" type="ORF">Lalb_Chr24g0401151</name>
</gene>
<protein>
    <submittedName>
        <fullName evidence="3">Putative transferase</fullName>
    </submittedName>
</protein>
<dbReference type="Pfam" id="PF02458">
    <property type="entry name" value="Transferase"/>
    <property type="match status" value="1"/>
</dbReference>
<dbReference type="AlphaFoldDB" id="A0A6A4NI47"/>
<dbReference type="GO" id="GO:0016740">
    <property type="term" value="F:transferase activity"/>
    <property type="evidence" value="ECO:0007669"/>
    <property type="project" value="UniProtKB-KW"/>
</dbReference>
<keyword evidence="1 3" id="KW-0808">Transferase</keyword>
<keyword evidence="4" id="KW-1185">Reference proteome</keyword>
<dbReference type="OrthoDB" id="1422977at2759"/>
<sequence>MMKTTLFPLTSFATTHVPFLFMLLFLTTRVSYILHSNYVPPFLHSFIPLSGVKNYESTSHPLLAVQITELVDGIFIGFSMNHSVLDDTKVGGIGGLASCPTPPPTHTKGRS</sequence>
<reference evidence="4" key="1">
    <citation type="journal article" date="2020" name="Nat. Commun.">
        <title>Genome sequence of the cluster root forming white lupin.</title>
        <authorList>
            <person name="Hufnagel B."/>
            <person name="Marques A."/>
            <person name="Soriano A."/>
            <person name="Marques L."/>
            <person name="Divol F."/>
            <person name="Doumas P."/>
            <person name="Sallet E."/>
            <person name="Mancinotti D."/>
            <person name="Carrere S."/>
            <person name="Marande W."/>
            <person name="Arribat S."/>
            <person name="Keller J."/>
            <person name="Huneau C."/>
            <person name="Blein T."/>
            <person name="Aime D."/>
            <person name="Laguerre M."/>
            <person name="Taylor J."/>
            <person name="Schubert V."/>
            <person name="Nelson M."/>
            <person name="Geu-Flores F."/>
            <person name="Crespi M."/>
            <person name="Gallardo-Guerrero K."/>
            <person name="Delaux P.-M."/>
            <person name="Salse J."/>
            <person name="Berges H."/>
            <person name="Guyot R."/>
            <person name="Gouzy J."/>
            <person name="Peret B."/>
        </authorList>
    </citation>
    <scope>NUCLEOTIDE SEQUENCE [LARGE SCALE GENOMIC DNA]</scope>
    <source>
        <strain evidence="4">cv. Amiga</strain>
    </source>
</reference>
<accession>A0A6A4NI47</accession>
<keyword evidence="2" id="KW-1133">Transmembrane helix</keyword>
<keyword evidence="2" id="KW-0472">Membrane</keyword>
<dbReference type="EMBL" id="WOCE01000024">
    <property type="protein sequence ID" value="KAE9586368.1"/>
    <property type="molecule type" value="Genomic_DNA"/>
</dbReference>
<comment type="caution">
    <text evidence="3">The sequence shown here is derived from an EMBL/GenBank/DDBJ whole genome shotgun (WGS) entry which is preliminary data.</text>
</comment>
<evidence type="ECO:0000256" key="1">
    <source>
        <dbReference type="ARBA" id="ARBA00022679"/>
    </source>
</evidence>
<evidence type="ECO:0000313" key="3">
    <source>
        <dbReference type="EMBL" id="KAE9586368.1"/>
    </source>
</evidence>
<keyword evidence="2" id="KW-0812">Transmembrane</keyword>
<evidence type="ECO:0000256" key="2">
    <source>
        <dbReference type="SAM" id="Phobius"/>
    </source>
</evidence>
<dbReference type="Proteomes" id="UP000447434">
    <property type="component" value="Chromosome 24"/>
</dbReference>
<proteinExistence type="predicted"/>
<dbReference type="InterPro" id="IPR023213">
    <property type="entry name" value="CAT-like_dom_sf"/>
</dbReference>
<dbReference type="InterPro" id="IPR051283">
    <property type="entry name" value="Sec_Metabolite_Acyltrans"/>
</dbReference>
<organism evidence="3 4">
    <name type="scientific">Lupinus albus</name>
    <name type="common">White lupine</name>
    <name type="synonym">Lupinus termis</name>
    <dbReference type="NCBI Taxonomy" id="3870"/>
    <lineage>
        <taxon>Eukaryota</taxon>
        <taxon>Viridiplantae</taxon>
        <taxon>Streptophyta</taxon>
        <taxon>Embryophyta</taxon>
        <taxon>Tracheophyta</taxon>
        <taxon>Spermatophyta</taxon>
        <taxon>Magnoliopsida</taxon>
        <taxon>eudicotyledons</taxon>
        <taxon>Gunneridae</taxon>
        <taxon>Pentapetalae</taxon>
        <taxon>rosids</taxon>
        <taxon>fabids</taxon>
        <taxon>Fabales</taxon>
        <taxon>Fabaceae</taxon>
        <taxon>Papilionoideae</taxon>
        <taxon>50 kb inversion clade</taxon>
        <taxon>genistoids sensu lato</taxon>
        <taxon>core genistoids</taxon>
        <taxon>Genisteae</taxon>
        <taxon>Lupinus</taxon>
    </lineage>
</organism>
<dbReference type="PANTHER" id="PTHR31896">
    <property type="entry name" value="FAMILY REGULATORY PROTEIN, PUTATIVE (AFU_ORTHOLOGUE AFUA_3G14730)-RELATED"/>
    <property type="match status" value="1"/>
</dbReference>
<evidence type="ECO:0000313" key="4">
    <source>
        <dbReference type="Proteomes" id="UP000447434"/>
    </source>
</evidence>
<feature type="transmembrane region" description="Helical" evidence="2">
    <location>
        <begin position="6"/>
        <end position="26"/>
    </location>
</feature>